<dbReference type="AlphaFoldDB" id="A0A7M2GZQ0"/>
<evidence type="ECO:0000313" key="2">
    <source>
        <dbReference type="Proteomes" id="UP000397656"/>
    </source>
</evidence>
<evidence type="ECO:0000313" key="1">
    <source>
        <dbReference type="EMBL" id="QOT77352.1"/>
    </source>
</evidence>
<gene>
    <name evidence="1" type="ORF">F7R26_004595</name>
</gene>
<proteinExistence type="predicted"/>
<sequence length="45" mass="4926">MSFFICTLPVLVQMSASGAPFLVAEKISTVTDDYNSLMTSRLWPG</sequence>
<organism evidence="1 2">
    <name type="scientific">Cupriavidus basilensis</name>
    <dbReference type="NCBI Taxonomy" id="68895"/>
    <lineage>
        <taxon>Bacteria</taxon>
        <taxon>Pseudomonadati</taxon>
        <taxon>Pseudomonadota</taxon>
        <taxon>Betaproteobacteria</taxon>
        <taxon>Burkholderiales</taxon>
        <taxon>Burkholderiaceae</taxon>
        <taxon>Cupriavidus</taxon>
    </lineage>
</organism>
<accession>A0A7M2GZQ0</accession>
<protein>
    <submittedName>
        <fullName evidence="1">Uncharacterized protein</fullName>
    </submittedName>
</protein>
<dbReference type="RefSeq" id="WP_170302007.1">
    <property type="nucleotide sequence ID" value="NZ_CP062803.1"/>
</dbReference>
<dbReference type="Proteomes" id="UP000397656">
    <property type="component" value="Chromosome 1"/>
</dbReference>
<dbReference type="GeneID" id="98400171"/>
<reference evidence="1 2" key="1">
    <citation type="submission" date="2020-10" db="EMBL/GenBank/DDBJ databases">
        <title>Complete genome sequence of Cupriavidus basilensis CCUG 49340T.</title>
        <authorList>
            <person name="Salva-Serra F."/>
            <person name="Donoso R.A."/>
            <person name="Cho K.H."/>
            <person name="Yoo J.A."/>
            <person name="Lee K."/>
            <person name="Yoon S.-H."/>
            <person name="Perez-Pantoja D."/>
            <person name="Moore E.R.B."/>
        </authorList>
    </citation>
    <scope>NUCLEOTIDE SEQUENCE [LARGE SCALE GENOMIC DNA]</scope>
    <source>
        <strain evidence="2">CCUG 49340</strain>
    </source>
</reference>
<dbReference type="EMBL" id="CP062803">
    <property type="protein sequence ID" value="QOT77352.1"/>
    <property type="molecule type" value="Genomic_DNA"/>
</dbReference>
<name>A0A7M2GZQ0_9BURK</name>